<dbReference type="Gene3D" id="1.20.1440.90">
    <property type="entry name" value="Phosphoenolpyruvate/pyruvate domain"/>
    <property type="match status" value="1"/>
</dbReference>
<dbReference type="EC" id="4.1.1.31" evidence="4 10"/>
<accession>A0ABN4N1Q6</accession>
<evidence type="ECO:0000256" key="1">
    <source>
        <dbReference type="ARBA" id="ARBA00001946"/>
    </source>
</evidence>
<keyword evidence="14" id="KW-1185">Reference proteome</keyword>
<dbReference type="PROSITE" id="PS00781">
    <property type="entry name" value="PEPCASE_1"/>
    <property type="match status" value="1"/>
</dbReference>
<dbReference type="PRINTS" id="PR00150">
    <property type="entry name" value="PEPCARBXLASE"/>
</dbReference>
<evidence type="ECO:0000256" key="5">
    <source>
        <dbReference type="ARBA" id="ARBA00022419"/>
    </source>
</evidence>
<dbReference type="InterPro" id="IPR018129">
    <property type="entry name" value="PEP_COase_Lys_AS"/>
</dbReference>
<dbReference type="InterPro" id="IPR022805">
    <property type="entry name" value="PEP_COase_bac/pln-type"/>
</dbReference>
<dbReference type="PANTHER" id="PTHR30523:SF6">
    <property type="entry name" value="PHOSPHOENOLPYRUVATE CARBOXYLASE"/>
    <property type="match status" value="1"/>
</dbReference>
<evidence type="ECO:0000256" key="9">
    <source>
        <dbReference type="ARBA" id="ARBA00048995"/>
    </source>
</evidence>
<evidence type="ECO:0000313" key="14">
    <source>
        <dbReference type="Proteomes" id="UP000076104"/>
    </source>
</evidence>
<evidence type="ECO:0000256" key="7">
    <source>
        <dbReference type="ARBA" id="ARBA00023239"/>
    </source>
</evidence>
<evidence type="ECO:0000256" key="4">
    <source>
        <dbReference type="ARBA" id="ARBA00012305"/>
    </source>
</evidence>
<keyword evidence="7 10" id="KW-0456">Lyase</keyword>
<gene>
    <name evidence="10" type="primary">ppc</name>
    <name evidence="13" type="ORF">A3K91_1260</name>
</gene>
<organism evidence="13 14">
    <name type="scientific">Psychrobacter alimentarius</name>
    <dbReference type="NCBI Taxonomy" id="261164"/>
    <lineage>
        <taxon>Bacteria</taxon>
        <taxon>Pseudomonadati</taxon>
        <taxon>Pseudomonadota</taxon>
        <taxon>Gammaproteobacteria</taxon>
        <taxon>Moraxellales</taxon>
        <taxon>Moraxellaceae</taxon>
        <taxon>Psychrobacter</taxon>
    </lineage>
</organism>
<feature type="active site" evidence="10 11">
    <location>
        <position position="143"/>
    </location>
</feature>
<dbReference type="RefSeq" id="WP_062844508.1">
    <property type="nucleotide sequence ID" value="NZ_CP014945.1"/>
</dbReference>
<dbReference type="Pfam" id="PF00311">
    <property type="entry name" value="PEPcase"/>
    <property type="match status" value="1"/>
</dbReference>
<dbReference type="InterPro" id="IPR033129">
    <property type="entry name" value="PEPCASE_His_AS"/>
</dbReference>
<keyword evidence="6 10" id="KW-0460">Magnesium</keyword>
<name>A0ABN4N1Q6_9GAMM</name>
<evidence type="ECO:0000313" key="13">
    <source>
        <dbReference type="EMBL" id="AMT96866.1"/>
    </source>
</evidence>
<evidence type="ECO:0000256" key="2">
    <source>
        <dbReference type="ARBA" id="ARBA00003670"/>
    </source>
</evidence>
<dbReference type="HAMAP" id="MF_00595">
    <property type="entry name" value="PEPcase_type1"/>
    <property type="match status" value="1"/>
</dbReference>
<dbReference type="EMBL" id="CP014945">
    <property type="protein sequence ID" value="AMT96866.1"/>
    <property type="molecule type" value="Genomic_DNA"/>
</dbReference>
<protein>
    <recommendedName>
        <fullName evidence="5 10">Phosphoenolpyruvate carboxylase</fullName>
        <shortName evidence="10">PEPC</shortName>
        <shortName evidence="10">PEPCase</shortName>
        <ecNumber evidence="4 10">4.1.1.31</ecNumber>
    </recommendedName>
</protein>
<dbReference type="PROSITE" id="PS00393">
    <property type="entry name" value="PEPCASE_2"/>
    <property type="match status" value="1"/>
</dbReference>
<proteinExistence type="inferred from homology"/>
<dbReference type="SUPFAM" id="SSF51621">
    <property type="entry name" value="Phosphoenolpyruvate/pyruvate domain"/>
    <property type="match status" value="1"/>
</dbReference>
<dbReference type="GeneID" id="33061199"/>
<comment type="function">
    <text evidence="2 10">Forms oxaloacetate, a four-carbon dicarboxylic acid source for the tricarboxylic acid cycle.</text>
</comment>
<reference evidence="13 14" key="1">
    <citation type="submission" date="2016-03" db="EMBL/GenBank/DDBJ databases">
        <title>Genome sequencing of Psychrobacter alimentarius PAMC 27889.</title>
        <authorList>
            <person name="Lee J."/>
            <person name="Kim O.-S."/>
        </authorList>
    </citation>
    <scope>NUCLEOTIDE SEQUENCE [LARGE SCALE GENOMIC DNA]</scope>
    <source>
        <strain evidence="13 14">PAMC 27889</strain>
    </source>
</reference>
<comment type="similarity">
    <text evidence="3 10">Belongs to the PEPCase type 1 family.</text>
</comment>
<feature type="active site" evidence="10 12">
    <location>
        <position position="584"/>
    </location>
</feature>
<keyword evidence="8 10" id="KW-0120">Carbon dioxide fixation</keyword>
<comment type="catalytic activity">
    <reaction evidence="9 10">
        <text>oxaloacetate + phosphate = phosphoenolpyruvate + hydrogencarbonate</text>
        <dbReference type="Rhea" id="RHEA:28370"/>
        <dbReference type="ChEBI" id="CHEBI:16452"/>
        <dbReference type="ChEBI" id="CHEBI:17544"/>
        <dbReference type="ChEBI" id="CHEBI:43474"/>
        <dbReference type="ChEBI" id="CHEBI:58702"/>
        <dbReference type="EC" id="4.1.1.31"/>
    </reaction>
</comment>
<sequence length="928" mass="105186">MIIDNDVLRERISLLASFLGDAIARQTGEQTINTIETLRKGFIQQRRAPNDTHKQQLIDFIASLDNQTLKNVIRSFSIYFFLANLSEENYLREQRQALRAQSEQSWEGSFRRTLLECRERNIEPEQMQELIEQLTFIPVFTAHPTEARRRTTMNILQSLFTHSNALNNFAENSFSYEQAKAQTAQTIDLLWSSDEVRTRKPLVYDEINNGLHYFNASLFNAIPKVYRNMKAAIVDIYPELIDYPLPAFMSFGSWIGGDRDGNPFVTFETTELAVLMHADTVLRHYQVLLKKLRRQLIHSDTIVTVAPEVYDKISSYAELDQRVFDYNLDDYGNEPYRRLLSLILNKVKATNQLIQSKGDDSNAKKDAYTNPQELLEDLRIIRQSVNTHDTAHGEGLLLDMIRLVKTCGFHLAALDIRQESSYHGEVIADIFASASNLPDYHTLTETERQEWLTRLLEKPGTPLIYTDNLTDKTREQLALMNSVATLRKLVGQDTFGSYVISMTNNASQILEVLLLMRFAGLCRVDDEGHLSADLPVAPLFETIEDLKNIDQILPAVLDNPLYRELLKHSDNTQEIMLGYSDSSKDGGIITSAWQLYSAQQTIDRIAKTYGIKTRLFHGRGGSVSRGGGSTHNAIAAQPAGTLHGQIKVTEQGEVLYAKYANTDTAVFELTMGITGTLKACSSRFVVQPAELPNYESLFAQLADAGERRYRELTDHTEGFYQFYSQVTPVQEISLLNIGSRPSHRKKGLPSKTTLRAIPWVFGWSLARFTLPAWYGVGSALHSVKADEDLMKEMNAHWPFFSVFISNIEMAFTKSEMSIAQAYSQLCDDEALRDKIMTAVIEEHELTYSGLNSLLEQKSLLSNQHNLAASLQWRNAYLDPINYIQIELLKRARQKGDEQSHESDKSNIDVEDPLIRSINALAAGLRNTG</sequence>
<evidence type="ECO:0000256" key="12">
    <source>
        <dbReference type="PROSITE-ProRule" id="PRU10112"/>
    </source>
</evidence>
<dbReference type="InterPro" id="IPR015813">
    <property type="entry name" value="Pyrv/PenolPyrv_kinase-like_dom"/>
</dbReference>
<evidence type="ECO:0000256" key="3">
    <source>
        <dbReference type="ARBA" id="ARBA00008346"/>
    </source>
</evidence>
<comment type="subunit">
    <text evidence="10">Homotetramer.</text>
</comment>
<evidence type="ECO:0000256" key="11">
    <source>
        <dbReference type="PROSITE-ProRule" id="PRU10111"/>
    </source>
</evidence>
<dbReference type="PANTHER" id="PTHR30523">
    <property type="entry name" value="PHOSPHOENOLPYRUVATE CARBOXYLASE"/>
    <property type="match status" value="1"/>
</dbReference>
<dbReference type="Proteomes" id="UP000076104">
    <property type="component" value="Chromosome"/>
</dbReference>
<dbReference type="NCBIfam" id="NF000584">
    <property type="entry name" value="PRK00009.1"/>
    <property type="match status" value="1"/>
</dbReference>
<dbReference type="InterPro" id="IPR021135">
    <property type="entry name" value="PEP_COase"/>
</dbReference>
<comment type="cofactor">
    <cofactor evidence="1 10">
        <name>Mg(2+)</name>
        <dbReference type="ChEBI" id="CHEBI:18420"/>
    </cofactor>
</comment>
<evidence type="ECO:0000256" key="6">
    <source>
        <dbReference type="ARBA" id="ARBA00022842"/>
    </source>
</evidence>
<evidence type="ECO:0000256" key="10">
    <source>
        <dbReference type="HAMAP-Rule" id="MF_00595"/>
    </source>
</evidence>
<evidence type="ECO:0000256" key="8">
    <source>
        <dbReference type="ARBA" id="ARBA00023300"/>
    </source>
</evidence>